<accession>A0A1E5KTG1</accession>
<dbReference type="STRING" id="762845.BCR26_17430"/>
<dbReference type="GO" id="GO:0005524">
    <property type="term" value="F:ATP binding"/>
    <property type="evidence" value="ECO:0007669"/>
    <property type="project" value="UniProtKB-UniRule"/>
</dbReference>
<feature type="binding site" evidence="1">
    <location>
        <begin position="212"/>
        <end position="219"/>
    </location>
    <ligand>
        <name>ATP</name>
        <dbReference type="ChEBI" id="CHEBI:30616"/>
    </ligand>
</feature>
<evidence type="ECO:0000313" key="5">
    <source>
        <dbReference type="Proteomes" id="UP000095256"/>
    </source>
</evidence>
<keyword evidence="1" id="KW-0067">ATP-binding</keyword>
<dbReference type="Gene3D" id="3.40.50.300">
    <property type="entry name" value="P-loop containing nucleotide triphosphate hydrolases"/>
    <property type="match status" value="1"/>
</dbReference>
<keyword evidence="1" id="KW-0547">Nucleotide-binding</keyword>
<dbReference type="Proteomes" id="UP000095256">
    <property type="component" value="Unassembled WGS sequence"/>
</dbReference>
<dbReference type="InterPro" id="IPR002543">
    <property type="entry name" value="FtsK_dom"/>
</dbReference>
<dbReference type="SUPFAM" id="SSF52540">
    <property type="entry name" value="P-loop containing nucleoside triphosphate hydrolases"/>
    <property type="match status" value="1"/>
</dbReference>
<evidence type="ECO:0000259" key="3">
    <source>
        <dbReference type="PROSITE" id="PS50901"/>
    </source>
</evidence>
<dbReference type="GO" id="GO:0003677">
    <property type="term" value="F:DNA binding"/>
    <property type="evidence" value="ECO:0007669"/>
    <property type="project" value="InterPro"/>
</dbReference>
<evidence type="ECO:0000256" key="2">
    <source>
        <dbReference type="SAM" id="Phobius"/>
    </source>
</evidence>
<keyword evidence="2" id="KW-0812">Transmembrane</keyword>
<dbReference type="AlphaFoldDB" id="A0A1E5KTG1"/>
<protein>
    <recommendedName>
        <fullName evidence="3">FtsK domain-containing protein</fullName>
    </recommendedName>
</protein>
<evidence type="ECO:0000256" key="1">
    <source>
        <dbReference type="PROSITE-ProRule" id="PRU00289"/>
    </source>
</evidence>
<sequence>MISLHKKPIDWLKIVKVSTLISYFSIFLLLMYFFSIINNGFLLLIIMYSAVACFFKIAQYSKKITKLVREKYYLESLLYNFILNNNLYKEKQDKFEIYENGKSRTKSRVVLESSAQFSYQETTVEIIILAHKRGDIYSKRMEALDVELQGLLALPIENKEILPDVVKYTFLKEKPLREQVTTLPKDDDSLLIQIHCDFIINLRNNYSMLISGASGAGKSYFTYFYLTRFISQKVNNNHAKIMAIDPKQSDLYKLFKTVNMPAENYGTSNADAFRIVKHYLAEMEHRMALYDESPSFDSVGIDIGLEPTLLVIEEYSSLVASMDSKQKKEFENMVAIIAQKARSLSMGILIIMQQPRADSLSSNIREQLQNCIFLGNPSKESAGMMFGTTDVPQVNGKGAGMYSIERSAPTSFESPRFEANVFETILPVWEHVAHSYNKNVQTK</sequence>
<organism evidence="4 5">
    <name type="scientific">Enterococcus rivorum</name>
    <dbReference type="NCBI Taxonomy" id="762845"/>
    <lineage>
        <taxon>Bacteria</taxon>
        <taxon>Bacillati</taxon>
        <taxon>Bacillota</taxon>
        <taxon>Bacilli</taxon>
        <taxon>Lactobacillales</taxon>
        <taxon>Enterococcaceae</taxon>
        <taxon>Enterococcus</taxon>
    </lineage>
</organism>
<feature type="transmembrane region" description="Helical" evidence="2">
    <location>
        <begin position="12"/>
        <end position="34"/>
    </location>
</feature>
<evidence type="ECO:0000313" key="4">
    <source>
        <dbReference type="EMBL" id="OEH81143.1"/>
    </source>
</evidence>
<gene>
    <name evidence="4" type="ORF">BCR26_17430</name>
</gene>
<name>A0A1E5KTG1_9ENTE</name>
<reference evidence="4 5" key="1">
    <citation type="submission" date="2016-09" db="EMBL/GenBank/DDBJ databases">
        <authorList>
            <person name="Capua I."/>
            <person name="De Benedictis P."/>
            <person name="Joannis T."/>
            <person name="Lombin L.H."/>
            <person name="Cattoli G."/>
        </authorList>
    </citation>
    <scope>NUCLEOTIDE SEQUENCE [LARGE SCALE GENOMIC DNA]</scope>
    <source>
        <strain evidence="4 5">LMG 25899</strain>
    </source>
</reference>
<dbReference type="RefSeq" id="WP_069699888.1">
    <property type="nucleotide sequence ID" value="NZ_JAGGMA010000062.1"/>
</dbReference>
<proteinExistence type="predicted"/>
<dbReference type="PROSITE" id="PS50901">
    <property type="entry name" value="FTSK"/>
    <property type="match status" value="1"/>
</dbReference>
<feature type="domain" description="FtsK" evidence="3">
    <location>
        <begin position="195"/>
        <end position="383"/>
    </location>
</feature>
<keyword evidence="5" id="KW-1185">Reference proteome</keyword>
<keyword evidence="2" id="KW-1133">Transmembrane helix</keyword>
<keyword evidence="2" id="KW-0472">Membrane</keyword>
<comment type="caution">
    <text evidence="4">The sequence shown here is derived from an EMBL/GenBank/DDBJ whole genome shotgun (WGS) entry which is preliminary data.</text>
</comment>
<dbReference type="EMBL" id="MIEK01000058">
    <property type="protein sequence ID" value="OEH81143.1"/>
    <property type="molecule type" value="Genomic_DNA"/>
</dbReference>
<dbReference type="InterPro" id="IPR027417">
    <property type="entry name" value="P-loop_NTPase"/>
</dbReference>